<feature type="compositionally biased region" description="Polar residues" evidence="1">
    <location>
        <begin position="315"/>
        <end position="341"/>
    </location>
</feature>
<feature type="compositionally biased region" description="Polar residues" evidence="1">
    <location>
        <begin position="294"/>
        <end position="305"/>
    </location>
</feature>
<feature type="compositionally biased region" description="Polar residues" evidence="1">
    <location>
        <begin position="231"/>
        <end position="241"/>
    </location>
</feature>
<feature type="region of interest" description="Disordered" evidence="1">
    <location>
        <begin position="217"/>
        <end position="454"/>
    </location>
</feature>
<name>A0AAW1MH82_POPJA</name>
<dbReference type="AlphaFoldDB" id="A0AAW1MH82"/>
<proteinExistence type="predicted"/>
<feature type="compositionally biased region" description="Polar residues" evidence="1">
    <location>
        <begin position="358"/>
        <end position="373"/>
    </location>
</feature>
<sequence>MNRKPDDKKLSADNDGIIEPKKVNNLDHNAFRSSVGTYPKEIKLFPLELRPILDEDGRRKKYLGHSNDSICPYSDCPRRIERQNKIPRRIRDSQTVIHRSTQVSNRCSNRSDVYRNILGPTPDESILAGLQTFIDICGLADCCHSDSDILGPTPDESILAGLQTFIDICGLADCCHSDSDERIPYGTIIESYALHETNETSHSLVGSPSTDIIEEAYNTASSKSPSREVTRNSSTSQRITNSISPKPSSATPPSARKSRAKEKSPTSRDAAYQPSQSNSASSPPPFTSSKSSAVPLSSQKSNSQEKPLASKKPLASSTQSNVTSALRSASAESPNEKSSVSYAKPPPSQERKKLEKSLQYQDGSYRSSQSSKVTPKEMAFRGRTMAYSTPPSSQKNQSESPPTVKEDPFSNGPGNVSFVTSTPIQSPHQSSNELLQSTPAEKSSITPTQSLPEQSTPTIAIESDTAYANPSGVESSLNNYESAVGEENSVYAPSSDSWCKMDECCDTHGDGTPCMHLVATAGAKWMNAAIPMEMAPPVLRSIQSSLSAKCFPPVEIPPCEMNIKSCYLLDKAIDTDSTDVDSPCCCCSICGNNRAAQKRKCCWARKSARSIREPIQDIKEPSVTEIVPPQERKNSKAVVVQDAKAGLSVMFDPRYTCNPFYTPPATPKEFRKIRSIPPVVQPVIGVCTQGRCRVVGGPIDRNITEAVIHEHPVSGGERLVEVRYALVRISVFPNYTTYEIMQSSKKKPKKVPDVVEGIFVTKRGDDVRQLTAYAIGYFIVKRVSVISLRNKK</sequence>
<protein>
    <submittedName>
        <fullName evidence="2">Uncharacterized protein</fullName>
    </submittedName>
</protein>
<gene>
    <name evidence="2" type="ORF">QE152_g5578</name>
</gene>
<evidence type="ECO:0000256" key="1">
    <source>
        <dbReference type="SAM" id="MobiDB-lite"/>
    </source>
</evidence>
<feature type="compositionally biased region" description="Polar residues" evidence="1">
    <location>
        <begin position="412"/>
        <end position="454"/>
    </location>
</feature>
<evidence type="ECO:0000313" key="2">
    <source>
        <dbReference type="EMBL" id="KAK9747065.1"/>
    </source>
</evidence>
<keyword evidence="3" id="KW-1185">Reference proteome</keyword>
<feature type="compositionally biased region" description="Low complexity" evidence="1">
    <location>
        <begin position="242"/>
        <end position="255"/>
    </location>
</feature>
<feature type="compositionally biased region" description="Polar residues" evidence="1">
    <location>
        <begin position="386"/>
        <end position="401"/>
    </location>
</feature>
<dbReference type="Proteomes" id="UP001458880">
    <property type="component" value="Unassembled WGS sequence"/>
</dbReference>
<accession>A0AAW1MH82</accession>
<reference evidence="2 3" key="1">
    <citation type="journal article" date="2024" name="BMC Genomics">
        <title>De novo assembly and annotation of Popillia japonica's genome with initial clues to its potential as an invasive pest.</title>
        <authorList>
            <person name="Cucini C."/>
            <person name="Boschi S."/>
            <person name="Funari R."/>
            <person name="Cardaioli E."/>
            <person name="Iannotti N."/>
            <person name="Marturano G."/>
            <person name="Paoli F."/>
            <person name="Bruttini M."/>
            <person name="Carapelli A."/>
            <person name="Frati F."/>
            <person name="Nardi F."/>
        </authorList>
    </citation>
    <scope>NUCLEOTIDE SEQUENCE [LARGE SCALE GENOMIC DNA]</scope>
    <source>
        <strain evidence="2">DMR45628</strain>
    </source>
</reference>
<organism evidence="2 3">
    <name type="scientific">Popillia japonica</name>
    <name type="common">Japanese beetle</name>
    <dbReference type="NCBI Taxonomy" id="7064"/>
    <lineage>
        <taxon>Eukaryota</taxon>
        <taxon>Metazoa</taxon>
        <taxon>Ecdysozoa</taxon>
        <taxon>Arthropoda</taxon>
        <taxon>Hexapoda</taxon>
        <taxon>Insecta</taxon>
        <taxon>Pterygota</taxon>
        <taxon>Neoptera</taxon>
        <taxon>Endopterygota</taxon>
        <taxon>Coleoptera</taxon>
        <taxon>Polyphaga</taxon>
        <taxon>Scarabaeiformia</taxon>
        <taxon>Scarabaeidae</taxon>
        <taxon>Rutelinae</taxon>
        <taxon>Popillia</taxon>
    </lineage>
</organism>
<dbReference type="EMBL" id="JASPKY010000034">
    <property type="protein sequence ID" value="KAK9747065.1"/>
    <property type="molecule type" value="Genomic_DNA"/>
</dbReference>
<comment type="caution">
    <text evidence="2">The sequence shown here is derived from an EMBL/GenBank/DDBJ whole genome shotgun (WGS) entry which is preliminary data.</text>
</comment>
<evidence type="ECO:0000313" key="3">
    <source>
        <dbReference type="Proteomes" id="UP001458880"/>
    </source>
</evidence>
<feature type="compositionally biased region" description="Low complexity" evidence="1">
    <location>
        <begin position="273"/>
        <end position="292"/>
    </location>
</feature>